<dbReference type="PANTHER" id="PTHR33823:SF4">
    <property type="entry name" value="GENERAL STRESS PROTEIN 16O"/>
    <property type="match status" value="1"/>
</dbReference>
<gene>
    <name evidence="6" type="ORF">COW11_00590</name>
</gene>
<dbReference type="Proteomes" id="UP000231267">
    <property type="component" value="Unassembled WGS sequence"/>
</dbReference>
<evidence type="ECO:0000313" key="6">
    <source>
        <dbReference type="EMBL" id="PIW66948.1"/>
    </source>
</evidence>
<evidence type="ECO:0000256" key="4">
    <source>
        <dbReference type="PROSITE-ProRule" id="PRU00510"/>
    </source>
</evidence>
<dbReference type="PROSITE" id="PS51128">
    <property type="entry name" value="ZF_DKSA_2"/>
    <property type="match status" value="1"/>
</dbReference>
<keyword evidence="1" id="KW-0479">Metal-binding</keyword>
<dbReference type="PANTHER" id="PTHR33823">
    <property type="entry name" value="RNA POLYMERASE-BINDING TRANSCRIPTION FACTOR DKSA-RELATED"/>
    <property type="match status" value="1"/>
</dbReference>
<evidence type="ECO:0000256" key="2">
    <source>
        <dbReference type="ARBA" id="ARBA00022771"/>
    </source>
</evidence>
<protein>
    <submittedName>
        <fullName evidence="6">Transcriptional regulator</fullName>
    </submittedName>
</protein>
<dbReference type="InterPro" id="IPR037187">
    <property type="entry name" value="DnaK_N"/>
</dbReference>
<keyword evidence="2" id="KW-0863">Zinc-finger</keyword>
<dbReference type="InterPro" id="IPR020458">
    <property type="entry name" value="Znf_DskA_TraR_CS"/>
</dbReference>
<dbReference type="Pfam" id="PF01258">
    <property type="entry name" value="zf-dskA_traR"/>
    <property type="match status" value="1"/>
</dbReference>
<sequence length="142" mass="16387">MSAKKKIKKYKMKKYNKKDLKIFKGLLLEIKEKFSRQILSVEKDNLRTSQKDASGDLSSYSIHMADMATDSYDREFSLNMASVEQKVIYEIDEALKRIEEGGYGKCNICDGLIAKNRLKAVPYAKCCVACQNDQDREKKKNR</sequence>
<proteinExistence type="predicted"/>
<dbReference type="AlphaFoldDB" id="A0A2J0LGH4"/>
<evidence type="ECO:0000259" key="5">
    <source>
        <dbReference type="Pfam" id="PF01258"/>
    </source>
</evidence>
<evidence type="ECO:0000256" key="3">
    <source>
        <dbReference type="ARBA" id="ARBA00022833"/>
    </source>
</evidence>
<evidence type="ECO:0000313" key="7">
    <source>
        <dbReference type="Proteomes" id="UP000231267"/>
    </source>
</evidence>
<dbReference type="PROSITE" id="PS01102">
    <property type="entry name" value="ZF_DKSA_1"/>
    <property type="match status" value="1"/>
</dbReference>
<dbReference type="EMBL" id="PFGP01000015">
    <property type="protein sequence ID" value="PIW66948.1"/>
    <property type="molecule type" value="Genomic_DNA"/>
</dbReference>
<reference evidence="6 7" key="1">
    <citation type="submission" date="2017-09" db="EMBL/GenBank/DDBJ databases">
        <title>Depth-based differentiation of microbial function through sediment-hosted aquifers and enrichment of novel symbionts in the deep terrestrial subsurface.</title>
        <authorList>
            <person name="Probst A.J."/>
            <person name="Ladd B."/>
            <person name="Jarett J.K."/>
            <person name="Geller-Mcgrath D.E."/>
            <person name="Sieber C.M."/>
            <person name="Emerson J.B."/>
            <person name="Anantharaman K."/>
            <person name="Thomas B.C."/>
            <person name="Malmstrom R."/>
            <person name="Stieglmeier M."/>
            <person name="Klingl A."/>
            <person name="Woyke T."/>
            <person name="Ryan C.M."/>
            <person name="Banfield J.F."/>
        </authorList>
    </citation>
    <scope>NUCLEOTIDE SEQUENCE [LARGE SCALE GENOMIC DNA]</scope>
    <source>
        <strain evidence="6">CG12_big_fil_rev_8_21_14_0_65_43_15</strain>
    </source>
</reference>
<dbReference type="GO" id="GO:0008270">
    <property type="term" value="F:zinc ion binding"/>
    <property type="evidence" value="ECO:0007669"/>
    <property type="project" value="UniProtKB-KW"/>
</dbReference>
<organism evidence="6 7">
    <name type="scientific">Candidatus Taenaricola geysiri</name>
    <dbReference type="NCBI Taxonomy" id="1974752"/>
    <lineage>
        <taxon>Bacteria</taxon>
        <taxon>Pseudomonadati</taxon>
        <taxon>Candidatus Omnitrophota</taxon>
        <taxon>Candidatus Taenaricola</taxon>
    </lineage>
</organism>
<feature type="domain" description="Zinc finger DksA/TraR C4-type" evidence="5">
    <location>
        <begin position="101"/>
        <end position="135"/>
    </location>
</feature>
<dbReference type="SUPFAM" id="SSF109635">
    <property type="entry name" value="DnaK suppressor protein DksA, alpha-hairpin domain"/>
    <property type="match status" value="1"/>
</dbReference>
<dbReference type="SUPFAM" id="SSF57716">
    <property type="entry name" value="Glucocorticoid receptor-like (DNA-binding domain)"/>
    <property type="match status" value="1"/>
</dbReference>
<dbReference type="InterPro" id="IPR000962">
    <property type="entry name" value="Znf_DskA_TraR"/>
</dbReference>
<name>A0A2J0LGH4_9BACT</name>
<dbReference type="Gene3D" id="1.20.120.910">
    <property type="entry name" value="DksA, coiled-coil domain"/>
    <property type="match status" value="1"/>
</dbReference>
<comment type="caution">
    <text evidence="6">The sequence shown here is derived from an EMBL/GenBank/DDBJ whole genome shotgun (WGS) entry which is preliminary data.</text>
</comment>
<accession>A0A2J0LGH4</accession>
<evidence type="ECO:0000256" key="1">
    <source>
        <dbReference type="ARBA" id="ARBA00022723"/>
    </source>
</evidence>
<keyword evidence="3" id="KW-0862">Zinc</keyword>
<feature type="zinc finger region" description="dksA C4-type" evidence="4">
    <location>
        <begin position="106"/>
        <end position="130"/>
    </location>
</feature>